<dbReference type="OrthoDB" id="10262814at2759"/>
<dbReference type="SUPFAM" id="SSF52980">
    <property type="entry name" value="Restriction endonuclease-like"/>
    <property type="match status" value="1"/>
</dbReference>
<dbReference type="Gene3D" id="1.10.150.20">
    <property type="entry name" value="5' to 3' exonuclease, C-terminal subdomain"/>
    <property type="match status" value="1"/>
</dbReference>
<reference evidence="9 10" key="1">
    <citation type="submission" date="2015-01" db="EMBL/GenBank/DDBJ databases">
        <title>The Genome Sequence of Ochroconis gallopava CBS43764.</title>
        <authorList>
            <consortium name="The Broad Institute Genomics Platform"/>
            <person name="Cuomo C."/>
            <person name="de Hoog S."/>
            <person name="Gorbushina A."/>
            <person name="Stielow B."/>
            <person name="Teixiera M."/>
            <person name="Abouelleil A."/>
            <person name="Chapman S.B."/>
            <person name="Priest M."/>
            <person name="Young S.K."/>
            <person name="Wortman J."/>
            <person name="Nusbaum C."/>
            <person name="Birren B."/>
        </authorList>
    </citation>
    <scope>NUCLEOTIDE SEQUENCE [LARGE SCALE GENOMIC DNA]</scope>
    <source>
        <strain evidence="9 10">CBS 43764</strain>
    </source>
</reference>
<dbReference type="AlphaFoldDB" id="A0A0D2AIS3"/>
<evidence type="ECO:0000256" key="3">
    <source>
        <dbReference type="ARBA" id="ARBA00022763"/>
    </source>
</evidence>
<keyword evidence="10" id="KW-1185">Reference proteome</keyword>
<dbReference type="GO" id="GO:0070522">
    <property type="term" value="C:ERCC4-ERCC1 complex"/>
    <property type="evidence" value="ECO:0007669"/>
    <property type="project" value="TreeGrafter"/>
</dbReference>
<feature type="compositionally biased region" description="Low complexity" evidence="7">
    <location>
        <begin position="282"/>
        <end position="298"/>
    </location>
</feature>
<dbReference type="STRING" id="253628.A0A0D2AIS3"/>
<dbReference type="GO" id="GO:0003697">
    <property type="term" value="F:single-stranded DNA binding"/>
    <property type="evidence" value="ECO:0007669"/>
    <property type="project" value="TreeGrafter"/>
</dbReference>
<evidence type="ECO:0000256" key="1">
    <source>
        <dbReference type="ARBA" id="ARBA00004123"/>
    </source>
</evidence>
<dbReference type="PANTHER" id="PTHR12749">
    <property type="entry name" value="EXCISION REPAIR CROSS-COMPLEMENTING 1 ERCC1"/>
    <property type="match status" value="1"/>
</dbReference>
<dbReference type="Pfam" id="PF03834">
    <property type="entry name" value="Rad10"/>
    <property type="match status" value="1"/>
</dbReference>
<dbReference type="HOGENOM" id="CLU_041616_1_1_1"/>
<proteinExistence type="inferred from homology"/>
<keyword evidence="6" id="KW-0539">Nucleus</keyword>
<dbReference type="InParanoid" id="A0A0D2AIS3"/>
<evidence type="ECO:0000256" key="2">
    <source>
        <dbReference type="ARBA" id="ARBA00008283"/>
    </source>
</evidence>
<evidence type="ECO:0000259" key="8">
    <source>
        <dbReference type="Pfam" id="PF03834"/>
    </source>
</evidence>
<feature type="compositionally biased region" description="Basic and acidic residues" evidence="7">
    <location>
        <begin position="299"/>
        <end position="310"/>
    </location>
</feature>
<dbReference type="RefSeq" id="XP_016216672.1">
    <property type="nucleotide sequence ID" value="XM_016355536.1"/>
</dbReference>
<evidence type="ECO:0000256" key="5">
    <source>
        <dbReference type="ARBA" id="ARBA00023204"/>
    </source>
</evidence>
<keyword evidence="4" id="KW-0238">DNA-binding</keyword>
<dbReference type="Gene3D" id="3.40.50.10130">
    <property type="match status" value="1"/>
</dbReference>
<feature type="compositionally biased region" description="Polar residues" evidence="7">
    <location>
        <begin position="263"/>
        <end position="275"/>
    </location>
</feature>
<dbReference type="InterPro" id="IPR047260">
    <property type="entry name" value="ERCC1-like_central_dom"/>
</dbReference>
<dbReference type="GO" id="GO:0003684">
    <property type="term" value="F:damaged DNA binding"/>
    <property type="evidence" value="ECO:0007669"/>
    <property type="project" value="InterPro"/>
</dbReference>
<keyword evidence="5" id="KW-0234">DNA repair</keyword>
<dbReference type="GO" id="GO:0000110">
    <property type="term" value="C:nucleotide-excision repair factor 1 complex"/>
    <property type="evidence" value="ECO:0007669"/>
    <property type="project" value="TreeGrafter"/>
</dbReference>
<evidence type="ECO:0000256" key="7">
    <source>
        <dbReference type="SAM" id="MobiDB-lite"/>
    </source>
</evidence>
<evidence type="ECO:0000313" key="9">
    <source>
        <dbReference type="EMBL" id="KIW06803.1"/>
    </source>
</evidence>
<comment type="subcellular location">
    <subcellularLocation>
        <location evidence="1">Nucleus</location>
    </subcellularLocation>
</comment>
<feature type="compositionally biased region" description="Pro residues" evidence="7">
    <location>
        <begin position="1"/>
        <end position="12"/>
    </location>
</feature>
<accession>A0A0D2AIS3</accession>
<feature type="region of interest" description="Disordered" evidence="7">
    <location>
        <begin position="1"/>
        <end position="38"/>
    </location>
</feature>
<sequence length="377" mass="41131">MTPVEDNPPPRSTTPITSNRRVFQPAARPAQDSISGVTGRGVQQLKPNALPARHSASNILVSNRQHGNPVLKEIKSQAWEFADIPADYVLGATTCALYLSLKYHRLHPHYIYNRIRDLAGKYNLRILLVMVDVTNHEEHLKELSKTSLVNNITLILCWSAAEAGRYLELYKTYEHAPATMIKAPVSTSHGDRVVDFITTPRSINKTDAMSLVGNFGSIRTAVNARPEELSMIGGWGPTKVKQWHAAVTEPFRNRKAAKRGPEPSSSRAISSNTSPAEGDVTSSASSARPRSPAGAEPPYMDRRPPKRPAEGDEGIDSDEEDVMREMIDQGLSKQSVSVNAPPGTRIAKPAPSKKPEEPGVDDGVMAALARLREAGGR</sequence>
<dbReference type="GO" id="GO:0006302">
    <property type="term" value="P:double-strand break repair"/>
    <property type="evidence" value="ECO:0007669"/>
    <property type="project" value="UniProtKB-ARBA"/>
</dbReference>
<dbReference type="CDD" id="cd22325">
    <property type="entry name" value="ERCC1_C-like"/>
    <property type="match status" value="1"/>
</dbReference>
<dbReference type="Proteomes" id="UP000053259">
    <property type="component" value="Unassembled WGS sequence"/>
</dbReference>
<dbReference type="InterPro" id="IPR011335">
    <property type="entry name" value="Restrct_endonuc-II-like"/>
</dbReference>
<feature type="region of interest" description="Disordered" evidence="7">
    <location>
        <begin position="248"/>
        <end position="363"/>
    </location>
</feature>
<evidence type="ECO:0000256" key="4">
    <source>
        <dbReference type="ARBA" id="ARBA00023125"/>
    </source>
</evidence>
<protein>
    <recommendedName>
        <fullName evidence="8">ERCC1-like central domain-containing protein</fullName>
    </recommendedName>
</protein>
<dbReference type="InterPro" id="IPR010994">
    <property type="entry name" value="RuvA_2-like"/>
</dbReference>
<keyword evidence="3" id="KW-0227">DNA damage</keyword>
<dbReference type="GO" id="GO:0070914">
    <property type="term" value="P:UV-damage excision repair"/>
    <property type="evidence" value="ECO:0007669"/>
    <property type="project" value="TreeGrafter"/>
</dbReference>
<name>A0A0D2AIS3_9PEZI</name>
<dbReference type="SUPFAM" id="SSF47781">
    <property type="entry name" value="RuvA domain 2-like"/>
    <property type="match status" value="1"/>
</dbReference>
<dbReference type="GeneID" id="27310456"/>
<evidence type="ECO:0000256" key="6">
    <source>
        <dbReference type="ARBA" id="ARBA00023242"/>
    </source>
</evidence>
<dbReference type="PANTHER" id="PTHR12749:SF0">
    <property type="entry name" value="DNA EXCISION REPAIR PROTEIN ERCC-1"/>
    <property type="match status" value="1"/>
</dbReference>
<organism evidence="9 10">
    <name type="scientific">Verruconis gallopava</name>
    <dbReference type="NCBI Taxonomy" id="253628"/>
    <lineage>
        <taxon>Eukaryota</taxon>
        <taxon>Fungi</taxon>
        <taxon>Dikarya</taxon>
        <taxon>Ascomycota</taxon>
        <taxon>Pezizomycotina</taxon>
        <taxon>Dothideomycetes</taxon>
        <taxon>Pleosporomycetidae</taxon>
        <taxon>Venturiales</taxon>
        <taxon>Sympoventuriaceae</taxon>
        <taxon>Verruconis</taxon>
    </lineage>
</organism>
<dbReference type="InterPro" id="IPR004579">
    <property type="entry name" value="ERCC1/RAD10/SWI10"/>
</dbReference>
<feature type="domain" description="ERCC1-like central" evidence="8">
    <location>
        <begin position="58"/>
        <end position="171"/>
    </location>
</feature>
<comment type="similarity">
    <text evidence="2">Belongs to the ERCC1/RAD10/SWI10 family.</text>
</comment>
<dbReference type="NCBIfam" id="TIGR00597">
    <property type="entry name" value="rad10"/>
    <property type="match status" value="1"/>
</dbReference>
<dbReference type="EMBL" id="KN847534">
    <property type="protein sequence ID" value="KIW06803.1"/>
    <property type="molecule type" value="Genomic_DNA"/>
</dbReference>
<dbReference type="FunFam" id="3.40.50.10130:FF:000001">
    <property type="entry name" value="DNA excision repair protein ERCC-1"/>
    <property type="match status" value="1"/>
</dbReference>
<dbReference type="GO" id="GO:0006312">
    <property type="term" value="P:mitotic recombination"/>
    <property type="evidence" value="ECO:0007669"/>
    <property type="project" value="TreeGrafter"/>
</dbReference>
<gene>
    <name evidence="9" type="ORF">PV09_02483</name>
</gene>
<dbReference type="VEuPathDB" id="FungiDB:PV09_02483"/>
<evidence type="ECO:0000313" key="10">
    <source>
        <dbReference type="Proteomes" id="UP000053259"/>
    </source>
</evidence>
<feature type="compositionally biased region" description="Acidic residues" evidence="7">
    <location>
        <begin position="311"/>
        <end position="322"/>
    </location>
</feature>